<sequence>MYIFEYNGLRKVENKGSFFYSFLKNVLGMFEKYNRNINDYKNSVYTGCDLIKVHGVENASIYNEFCAKLMRNIRLIDDPSNVCITEDEIPQECEPETDEESGVSSKHVHCSYLNKWIYYNIHEKPVPEKIIKEIFRITHNMLNANNSSYKCKFESINEDYLDPYNVIKLSFFVDNFHTISEILGDKSHRHYDACDKYIRDCVNIYKKIKKEHCTVIKRENKKCVTTCEVLKNFKNTYESDIYNLLPQKDEVLNLNSEKMDPEVALQLNGDGYSVESSEQLSGTLRSTITTGAAAAAGTGALLLALNKFTPVGSWLRSGKRRTPEVENILEEGPSEELFLNDPDYIHMNSDTTSYNVGYGPKENY</sequence>
<organism evidence="1 2">
    <name type="scientific">Plasmodium vivax</name>
    <name type="common">malaria parasite P. vivax</name>
    <dbReference type="NCBI Taxonomy" id="5855"/>
    <lineage>
        <taxon>Eukaryota</taxon>
        <taxon>Sar</taxon>
        <taxon>Alveolata</taxon>
        <taxon>Apicomplexa</taxon>
        <taxon>Aconoidasida</taxon>
        <taxon>Haemosporida</taxon>
        <taxon>Plasmodiidae</taxon>
        <taxon>Plasmodium</taxon>
        <taxon>Plasmodium (Plasmodium)</taxon>
    </lineage>
</organism>
<accession>A0A564ZVY0</accession>
<dbReference type="EMBL" id="LT635621">
    <property type="protein sequence ID" value="VUZ96317.1"/>
    <property type="molecule type" value="Genomic_DNA"/>
</dbReference>
<evidence type="ECO:0000313" key="2">
    <source>
        <dbReference type="Proteomes" id="UP000220605"/>
    </source>
</evidence>
<dbReference type="Pfam" id="PF05795">
    <property type="entry name" value="Plasmodium_Vir"/>
    <property type="match status" value="1"/>
</dbReference>
<dbReference type="AlphaFoldDB" id="A0A564ZVY0"/>
<dbReference type="VEuPathDB" id="PlasmoDB:PVP01_1002200"/>
<gene>
    <name evidence="1" type="ORF">PVP01_1002200</name>
</gene>
<dbReference type="OrthoDB" id="10478221at2759"/>
<dbReference type="InterPro" id="IPR008780">
    <property type="entry name" value="Plasmodium_Vir"/>
</dbReference>
<proteinExistence type="predicted"/>
<dbReference type="VEuPathDB" id="PlasmoDB:PVW1_100026000"/>
<name>A0A564ZVY0_PLAVI</name>
<evidence type="ECO:0000313" key="1">
    <source>
        <dbReference type="EMBL" id="VUZ96317.1"/>
    </source>
</evidence>
<dbReference type="Proteomes" id="UP000220605">
    <property type="component" value="Chromosome 10"/>
</dbReference>
<reference evidence="2" key="1">
    <citation type="submission" date="2016-07" db="EMBL/GenBank/DDBJ databases">
        <authorList>
            <consortium name="Pathogen Informatics"/>
        </authorList>
    </citation>
    <scope>NUCLEOTIDE SEQUENCE [LARGE SCALE GENOMIC DNA]</scope>
</reference>
<dbReference type="VEuPathDB" id="PlasmoDB:PVPAM_100008300"/>
<protein>
    <submittedName>
        <fullName evidence="1">VIR protein</fullName>
    </submittedName>
</protein>